<feature type="domain" description="BAG" evidence="4">
    <location>
        <begin position="181"/>
        <end position="227"/>
    </location>
</feature>
<dbReference type="Gene3D" id="3.10.20.90">
    <property type="entry name" value="Phosphatidylinositol 3-kinase Catalytic Subunit, Chain A, domain 1"/>
    <property type="match status" value="1"/>
</dbReference>
<sequence length="240" mass="26781">MDSIANFFGLNKKSSSSSSSTRTNNSSRSTQRQMRDSFILAYDNRYYDIHFRDIQGGMQQATVAELKERCKTMTGVTIATMKLKVSGAYIKDDTATLTSSGIHDGCIVYMIGERANTEQLSQTASGNPEEVGYMIRISKVMEKIDGSKDKIEEFDIKVVSLLEGGQQDDSIRKGTEDLGIYLSELLMQSLITLDGVDCPSEFVTARANRRQGVKQCQELMDRVDQARAVLKEIQSNKQKL</sequence>
<dbReference type="GO" id="GO:0005829">
    <property type="term" value="C:cytosol"/>
    <property type="evidence" value="ECO:0007669"/>
    <property type="project" value="TreeGrafter"/>
</dbReference>
<organism evidence="5 6">
    <name type="scientific">Mucor plumbeus</name>
    <dbReference type="NCBI Taxonomy" id="97098"/>
    <lineage>
        <taxon>Eukaryota</taxon>
        <taxon>Fungi</taxon>
        <taxon>Fungi incertae sedis</taxon>
        <taxon>Mucoromycota</taxon>
        <taxon>Mucoromycotina</taxon>
        <taxon>Mucoromycetes</taxon>
        <taxon>Mucorales</taxon>
        <taxon>Mucorineae</taxon>
        <taxon>Mucoraceae</taxon>
        <taxon>Mucor</taxon>
    </lineage>
</organism>
<evidence type="ECO:0000313" key="5">
    <source>
        <dbReference type="EMBL" id="KAG2204749.1"/>
    </source>
</evidence>
<dbReference type="AlphaFoldDB" id="A0A8H7R561"/>
<name>A0A8H7R561_9FUNG</name>
<dbReference type="SUPFAM" id="SSF63491">
    <property type="entry name" value="BAG domain"/>
    <property type="match status" value="1"/>
</dbReference>
<dbReference type="Gene3D" id="1.20.58.120">
    <property type="entry name" value="BAG domain"/>
    <property type="match status" value="1"/>
</dbReference>
<comment type="caution">
    <text evidence="5">The sequence shown here is derived from an EMBL/GenBank/DDBJ whole genome shotgun (WGS) entry which is preliminary data.</text>
</comment>
<feature type="region of interest" description="Disordered" evidence="2">
    <location>
        <begin position="1"/>
        <end position="32"/>
    </location>
</feature>
<accession>A0A8H7R561</accession>
<dbReference type="PANTHER" id="PTHR12329">
    <property type="entry name" value="BCL2-ASSOCIATED ATHANOGENE"/>
    <property type="match status" value="1"/>
</dbReference>
<proteinExistence type="predicted"/>
<protein>
    <recommendedName>
        <fullName evidence="7">BAG family molecular chaperone regulator 1</fullName>
    </recommendedName>
</protein>
<dbReference type="InterPro" id="IPR000626">
    <property type="entry name" value="Ubiquitin-like_dom"/>
</dbReference>
<dbReference type="Pfam" id="PF02179">
    <property type="entry name" value="BAG"/>
    <property type="match status" value="1"/>
</dbReference>
<dbReference type="InterPro" id="IPR036533">
    <property type="entry name" value="BAG_dom_sf"/>
</dbReference>
<evidence type="ECO:0000259" key="4">
    <source>
        <dbReference type="PROSITE" id="PS51035"/>
    </source>
</evidence>
<dbReference type="InterPro" id="IPR039773">
    <property type="entry name" value="BAG_chaperone_regulator"/>
</dbReference>
<evidence type="ECO:0000313" key="6">
    <source>
        <dbReference type="Proteomes" id="UP000650833"/>
    </source>
</evidence>
<feature type="compositionally biased region" description="Low complexity" evidence="2">
    <location>
        <begin position="14"/>
        <end position="30"/>
    </location>
</feature>
<dbReference type="Proteomes" id="UP000650833">
    <property type="component" value="Unassembled WGS sequence"/>
</dbReference>
<feature type="domain" description="Ubiquitin-like" evidence="3">
    <location>
        <begin position="60"/>
        <end position="117"/>
    </location>
</feature>
<keyword evidence="1" id="KW-0143">Chaperone</keyword>
<dbReference type="PROSITE" id="PS50053">
    <property type="entry name" value="UBIQUITIN_2"/>
    <property type="match status" value="1"/>
</dbReference>
<dbReference type="InterPro" id="IPR003103">
    <property type="entry name" value="BAG_domain"/>
</dbReference>
<gene>
    <name evidence="5" type="ORF">INT46_008332</name>
</gene>
<keyword evidence="6" id="KW-1185">Reference proteome</keyword>
<dbReference type="InterPro" id="IPR029071">
    <property type="entry name" value="Ubiquitin-like_domsf"/>
</dbReference>
<dbReference type="GO" id="GO:0050821">
    <property type="term" value="P:protein stabilization"/>
    <property type="evidence" value="ECO:0007669"/>
    <property type="project" value="TreeGrafter"/>
</dbReference>
<dbReference type="GO" id="GO:0016020">
    <property type="term" value="C:membrane"/>
    <property type="evidence" value="ECO:0007669"/>
    <property type="project" value="TreeGrafter"/>
</dbReference>
<dbReference type="GO" id="GO:0005634">
    <property type="term" value="C:nucleus"/>
    <property type="evidence" value="ECO:0007669"/>
    <property type="project" value="TreeGrafter"/>
</dbReference>
<dbReference type="EMBL" id="JAEPRC010000190">
    <property type="protein sequence ID" value="KAG2204749.1"/>
    <property type="molecule type" value="Genomic_DNA"/>
</dbReference>
<evidence type="ECO:0000259" key="3">
    <source>
        <dbReference type="PROSITE" id="PS50053"/>
    </source>
</evidence>
<dbReference type="GO" id="GO:0000774">
    <property type="term" value="F:adenyl-nucleotide exchange factor activity"/>
    <property type="evidence" value="ECO:0007669"/>
    <property type="project" value="TreeGrafter"/>
</dbReference>
<reference evidence="5" key="1">
    <citation type="submission" date="2020-12" db="EMBL/GenBank/DDBJ databases">
        <title>Metabolic potential, ecology and presence of endohyphal bacteria is reflected in genomic diversity of Mucoromycotina.</title>
        <authorList>
            <person name="Muszewska A."/>
            <person name="Okrasinska A."/>
            <person name="Steczkiewicz K."/>
            <person name="Drgas O."/>
            <person name="Orlowska M."/>
            <person name="Perlinska-Lenart U."/>
            <person name="Aleksandrzak-Piekarczyk T."/>
            <person name="Szatraj K."/>
            <person name="Zielenkiewicz U."/>
            <person name="Pilsyk S."/>
            <person name="Malc E."/>
            <person name="Mieczkowski P."/>
            <person name="Kruszewska J.S."/>
            <person name="Biernat P."/>
            <person name="Pawlowska J."/>
        </authorList>
    </citation>
    <scope>NUCLEOTIDE SEQUENCE</scope>
    <source>
        <strain evidence="5">CBS 226.32</strain>
    </source>
</reference>
<evidence type="ECO:0000256" key="1">
    <source>
        <dbReference type="ARBA" id="ARBA00023186"/>
    </source>
</evidence>
<dbReference type="PANTHER" id="PTHR12329:SF16">
    <property type="entry name" value="BAG FAMILY MOLECULAR CHAPERONE REGULATOR 1"/>
    <property type="match status" value="1"/>
</dbReference>
<dbReference type="PROSITE" id="PS51035">
    <property type="entry name" value="BAG"/>
    <property type="match status" value="1"/>
</dbReference>
<evidence type="ECO:0000256" key="2">
    <source>
        <dbReference type="SAM" id="MobiDB-lite"/>
    </source>
</evidence>
<dbReference type="GO" id="GO:0051087">
    <property type="term" value="F:protein-folding chaperone binding"/>
    <property type="evidence" value="ECO:0007669"/>
    <property type="project" value="InterPro"/>
</dbReference>
<evidence type="ECO:0008006" key="7">
    <source>
        <dbReference type="Google" id="ProtNLM"/>
    </source>
</evidence>
<dbReference type="CDD" id="cd17039">
    <property type="entry name" value="Ubl_ubiquitin_like"/>
    <property type="match status" value="1"/>
</dbReference>
<dbReference type="SUPFAM" id="SSF54236">
    <property type="entry name" value="Ubiquitin-like"/>
    <property type="match status" value="1"/>
</dbReference>
<dbReference type="OrthoDB" id="417450at2759"/>